<evidence type="ECO:0000256" key="2">
    <source>
        <dbReference type="SAM" id="SignalP"/>
    </source>
</evidence>
<gene>
    <name evidence="4" type="ORF">EV199_0856</name>
</gene>
<keyword evidence="1" id="KW-0175">Coiled coil</keyword>
<comment type="caution">
    <text evidence="4">The sequence shown here is derived from an EMBL/GenBank/DDBJ whole genome shotgun (WGS) entry which is preliminary data.</text>
</comment>
<sequence length="499" mass="53647">MKRIMLLSLIVLAYFQSSAQGIAITTDNTDPHTSAMLDVKSDNKGFLPPRLTEAQKKAISSPANGLIIFQTDGQKGLYIFEDSWKPLSDQMGKHLATENLRLGGYRLSNNDTTVGISIDENGAVRIKSKFQNAVPVNRFHFDPSGAISSNGKPGEGSIPVSGAGARFMWYPGKASLRAGSLDEDKGHLWNEDSIGLHSFAFGQNNAAAGLNSFALGSLNSSAGAGSASIGTSNQMYGQGSISVGRVNTVYGNQAIALGRLMTINGTYSIGIGSNLSTGPNALYSLVMGMDMKADHRGSVLIGDASAISTISSSADNQFTTRFSGGYRLYSAGNLSAGVILAPNSNSWSIVSDSTKKERFIPARGEEMLGRLRSMKMGSWNYKGIHQRHYGPMAQEFFAAYGQDQYGIIGNDTTINQADLEGVMMILIHALEERTNQQNQEISKLKQTNILLQERLSAAEEQTKKIDLLIALLKNNNATKTLVAQLETIVTSRETSCCAK</sequence>
<evidence type="ECO:0000313" key="4">
    <source>
        <dbReference type="EMBL" id="RZS75001.1"/>
    </source>
</evidence>
<dbReference type="RefSeq" id="WP_130539414.1">
    <property type="nucleotide sequence ID" value="NZ_CP042431.1"/>
</dbReference>
<dbReference type="InterPro" id="IPR030392">
    <property type="entry name" value="S74_ICA"/>
</dbReference>
<dbReference type="Gene3D" id="2.150.10.10">
    <property type="entry name" value="Serralysin-like metalloprotease, C-terminal"/>
    <property type="match status" value="1"/>
</dbReference>
<evidence type="ECO:0000259" key="3">
    <source>
        <dbReference type="PROSITE" id="PS51688"/>
    </source>
</evidence>
<dbReference type="AlphaFoldDB" id="A0A4Q7N095"/>
<organism evidence="4 5">
    <name type="scientific">Pseudobacter ginsenosidimutans</name>
    <dbReference type="NCBI Taxonomy" id="661488"/>
    <lineage>
        <taxon>Bacteria</taxon>
        <taxon>Pseudomonadati</taxon>
        <taxon>Bacteroidota</taxon>
        <taxon>Chitinophagia</taxon>
        <taxon>Chitinophagales</taxon>
        <taxon>Chitinophagaceae</taxon>
        <taxon>Pseudobacter</taxon>
    </lineage>
</organism>
<name>A0A4Q7N095_9BACT</name>
<evidence type="ECO:0000313" key="5">
    <source>
        <dbReference type="Proteomes" id="UP000293874"/>
    </source>
</evidence>
<feature type="coiled-coil region" evidence="1">
    <location>
        <begin position="427"/>
        <end position="461"/>
    </location>
</feature>
<dbReference type="OrthoDB" id="925207at2"/>
<dbReference type="EMBL" id="SGXA01000001">
    <property type="protein sequence ID" value="RZS75001.1"/>
    <property type="molecule type" value="Genomic_DNA"/>
</dbReference>
<evidence type="ECO:0000256" key="1">
    <source>
        <dbReference type="SAM" id="Coils"/>
    </source>
</evidence>
<dbReference type="SUPFAM" id="SSF101967">
    <property type="entry name" value="Adhesin YadA, collagen-binding domain"/>
    <property type="match status" value="1"/>
</dbReference>
<reference evidence="4 5" key="1">
    <citation type="submission" date="2019-02" db="EMBL/GenBank/DDBJ databases">
        <title>Genomic Encyclopedia of Type Strains, Phase IV (KMG-IV): sequencing the most valuable type-strain genomes for metagenomic binning, comparative biology and taxonomic classification.</title>
        <authorList>
            <person name="Goeker M."/>
        </authorList>
    </citation>
    <scope>NUCLEOTIDE SEQUENCE [LARGE SCALE GENOMIC DNA]</scope>
    <source>
        <strain evidence="4 5">DSM 18116</strain>
    </source>
</reference>
<feature type="chain" id="PRO_5020744874" description="Peptidase S74 domain-containing protein" evidence="2">
    <location>
        <begin position="20"/>
        <end position="499"/>
    </location>
</feature>
<dbReference type="InterPro" id="IPR011049">
    <property type="entry name" value="Serralysin-like_metalloprot_C"/>
</dbReference>
<keyword evidence="2" id="KW-0732">Signal</keyword>
<dbReference type="PROSITE" id="PS51688">
    <property type="entry name" value="ICA"/>
    <property type="match status" value="1"/>
</dbReference>
<proteinExistence type="predicted"/>
<protein>
    <recommendedName>
        <fullName evidence="3">Peptidase S74 domain-containing protein</fullName>
    </recommendedName>
</protein>
<keyword evidence="5" id="KW-1185">Reference proteome</keyword>
<dbReference type="Proteomes" id="UP000293874">
    <property type="component" value="Unassembled WGS sequence"/>
</dbReference>
<feature type="domain" description="Peptidase S74" evidence="3">
    <location>
        <begin position="351"/>
        <end position="448"/>
    </location>
</feature>
<dbReference type="Pfam" id="PF13884">
    <property type="entry name" value="Peptidase_S74"/>
    <property type="match status" value="1"/>
</dbReference>
<feature type="signal peptide" evidence="2">
    <location>
        <begin position="1"/>
        <end position="19"/>
    </location>
</feature>
<accession>A0A4Q7N095</accession>
<dbReference type="CDD" id="cd12820">
    <property type="entry name" value="LbR_YadA-like"/>
    <property type="match status" value="1"/>
</dbReference>